<dbReference type="Gene3D" id="3.30.1370.50">
    <property type="entry name" value="R3H-like domain"/>
    <property type="match status" value="1"/>
</dbReference>
<keyword evidence="3" id="KW-1185">Reference proteome</keyword>
<dbReference type="InParanoid" id="A0A168PVH0"/>
<feature type="compositionally biased region" description="Polar residues" evidence="1">
    <location>
        <begin position="53"/>
        <end position="68"/>
    </location>
</feature>
<evidence type="ECO:0000313" key="2">
    <source>
        <dbReference type="EMBL" id="SAM03054.1"/>
    </source>
</evidence>
<feature type="region of interest" description="Disordered" evidence="1">
    <location>
        <begin position="1"/>
        <end position="82"/>
    </location>
</feature>
<evidence type="ECO:0000313" key="3">
    <source>
        <dbReference type="Proteomes" id="UP000078561"/>
    </source>
</evidence>
<feature type="compositionally biased region" description="Polar residues" evidence="1">
    <location>
        <begin position="1"/>
        <end position="22"/>
    </location>
</feature>
<dbReference type="InterPro" id="IPR036867">
    <property type="entry name" value="R3H_dom_sf"/>
</dbReference>
<evidence type="ECO:0000256" key="1">
    <source>
        <dbReference type="SAM" id="MobiDB-lite"/>
    </source>
</evidence>
<protein>
    <submittedName>
        <fullName evidence="2">Uncharacterized protein</fullName>
    </submittedName>
</protein>
<dbReference type="Proteomes" id="UP000078561">
    <property type="component" value="Unassembled WGS sequence"/>
</dbReference>
<proteinExistence type="predicted"/>
<organism evidence="2">
    <name type="scientific">Absidia glauca</name>
    <name type="common">Pin mould</name>
    <dbReference type="NCBI Taxonomy" id="4829"/>
    <lineage>
        <taxon>Eukaryota</taxon>
        <taxon>Fungi</taxon>
        <taxon>Fungi incertae sedis</taxon>
        <taxon>Mucoromycota</taxon>
        <taxon>Mucoromycotina</taxon>
        <taxon>Mucoromycetes</taxon>
        <taxon>Mucorales</taxon>
        <taxon>Cunninghamellaceae</taxon>
        <taxon>Absidia</taxon>
    </lineage>
</organism>
<dbReference type="OrthoDB" id="278430at2759"/>
<accession>A0A168PVH0</accession>
<dbReference type="EMBL" id="LT554031">
    <property type="protein sequence ID" value="SAM03054.1"/>
    <property type="molecule type" value="Genomic_DNA"/>
</dbReference>
<gene>
    <name evidence="2" type="primary">ABSGL_08871.1 scaffold 10450</name>
</gene>
<feature type="compositionally biased region" description="Basic and acidic residues" evidence="1">
    <location>
        <begin position="69"/>
        <end position="82"/>
    </location>
</feature>
<reference evidence="2" key="1">
    <citation type="submission" date="2016-04" db="EMBL/GenBank/DDBJ databases">
        <authorList>
            <person name="Evans L.H."/>
            <person name="Alamgir A."/>
            <person name="Owens N."/>
            <person name="Weber N.D."/>
            <person name="Virtaneva K."/>
            <person name="Barbian K."/>
            <person name="Babar A."/>
            <person name="Rosenke K."/>
        </authorList>
    </citation>
    <scope>NUCLEOTIDE SEQUENCE [LARGE SCALE GENOMIC DNA]</scope>
    <source>
        <strain evidence="2">CBS 101.48</strain>
    </source>
</reference>
<sequence length="120" mass="13461">MNQQQQDPNLTYTLTDPSNERGTSAPPVLLKRQDTIDNTGPHTSIKLPAASTPMLSSTNSNVPESDSTGNKEEDDKSSNDAIEKELELDEFIMTLLSKPSERMFLLKLEQDLTQFIRNHQ</sequence>
<dbReference type="GO" id="GO:0003676">
    <property type="term" value="F:nucleic acid binding"/>
    <property type="evidence" value="ECO:0007669"/>
    <property type="project" value="InterPro"/>
</dbReference>
<name>A0A168PVH0_ABSGL</name>
<dbReference type="AlphaFoldDB" id="A0A168PVH0"/>